<dbReference type="InterPro" id="IPR032710">
    <property type="entry name" value="NTF2-like_dom_sf"/>
</dbReference>
<feature type="domain" description="SnoaL-like" evidence="1">
    <location>
        <begin position="25"/>
        <end position="147"/>
    </location>
</feature>
<evidence type="ECO:0000313" key="3">
    <source>
        <dbReference type="Proteomes" id="UP000596063"/>
    </source>
</evidence>
<reference evidence="2 3" key="1">
    <citation type="submission" date="2020-12" db="EMBL/GenBank/DDBJ databases">
        <authorList>
            <person name="Shan Y."/>
        </authorList>
    </citation>
    <scope>NUCLEOTIDE SEQUENCE [LARGE SCALE GENOMIC DNA]</scope>
    <source>
        <strain evidence="3">csc3.9</strain>
    </source>
</reference>
<dbReference type="SUPFAM" id="SSF54427">
    <property type="entry name" value="NTF2-like"/>
    <property type="match status" value="1"/>
</dbReference>
<dbReference type="Gene3D" id="3.10.450.50">
    <property type="match status" value="1"/>
</dbReference>
<dbReference type="Proteomes" id="UP000596063">
    <property type="component" value="Chromosome"/>
</dbReference>
<dbReference type="KEGG" id="snan:I6N98_06695"/>
<dbReference type="AlphaFoldDB" id="A0A7T4UR78"/>
<dbReference type="EMBL" id="CP066167">
    <property type="protein sequence ID" value="QQD19533.1"/>
    <property type="molecule type" value="Genomic_DNA"/>
</dbReference>
<dbReference type="Pfam" id="PF13577">
    <property type="entry name" value="SnoaL_4"/>
    <property type="match status" value="1"/>
</dbReference>
<evidence type="ECO:0000259" key="1">
    <source>
        <dbReference type="Pfam" id="PF13577"/>
    </source>
</evidence>
<evidence type="ECO:0000313" key="2">
    <source>
        <dbReference type="EMBL" id="QQD19533.1"/>
    </source>
</evidence>
<name>A0A7T4UR78_9GAMM</name>
<keyword evidence="3" id="KW-1185">Reference proteome</keyword>
<dbReference type="RefSeq" id="WP_198571017.1">
    <property type="nucleotide sequence ID" value="NZ_CP066167.1"/>
</dbReference>
<proteinExistence type="predicted"/>
<dbReference type="CDD" id="cd00531">
    <property type="entry name" value="NTF2_like"/>
    <property type="match status" value="1"/>
</dbReference>
<sequence>MSRAARNHIYYNNKGDNTVDAVTILLDIEAIKNLKARYCRLLDTKDWTDWRSLFTDDFLSDTSESGGKVIEGGDEFVAFVQKMLGKSSRVTVHQVHAPEITITSETTAEGVWALEDVVRLAPGFNMRGFGHYKETYTKIDGQWKFQTSTLTRLRMDIFNLLFSIYMPPWLQRLGSKSGSKRGS</sequence>
<accession>A0A7T4UR78</accession>
<organism evidence="2 3">
    <name type="scientific">Spongiibacter nanhainus</name>
    <dbReference type="NCBI Taxonomy" id="2794344"/>
    <lineage>
        <taxon>Bacteria</taxon>
        <taxon>Pseudomonadati</taxon>
        <taxon>Pseudomonadota</taxon>
        <taxon>Gammaproteobacteria</taxon>
        <taxon>Cellvibrionales</taxon>
        <taxon>Spongiibacteraceae</taxon>
        <taxon>Spongiibacter</taxon>
    </lineage>
</organism>
<protein>
    <submittedName>
        <fullName evidence="2">Nuclear transport factor 2 family protein</fullName>
    </submittedName>
</protein>
<gene>
    <name evidence="2" type="ORF">I6N98_06695</name>
</gene>
<dbReference type="InterPro" id="IPR037401">
    <property type="entry name" value="SnoaL-like"/>
</dbReference>